<evidence type="ECO:0000259" key="10">
    <source>
        <dbReference type="Pfam" id="PF12323"/>
    </source>
</evidence>
<dbReference type="InterPro" id="IPR021027">
    <property type="entry name" value="Transposase_put_HTH"/>
</dbReference>
<evidence type="ECO:0000256" key="1">
    <source>
        <dbReference type="ARBA" id="ARBA00008761"/>
    </source>
</evidence>
<evidence type="ECO:0000313" key="12">
    <source>
        <dbReference type="Proteomes" id="UP000215155"/>
    </source>
</evidence>
<dbReference type="EMBL" id="NMPZ01000008">
    <property type="protein sequence ID" value="OXL44283.1"/>
    <property type="molecule type" value="Genomic_DNA"/>
</dbReference>
<organism evidence="11 12">
    <name type="scientific">Segatella copri</name>
    <dbReference type="NCBI Taxonomy" id="165179"/>
    <lineage>
        <taxon>Bacteria</taxon>
        <taxon>Pseudomonadati</taxon>
        <taxon>Bacteroidota</taxon>
        <taxon>Bacteroidia</taxon>
        <taxon>Bacteroidales</taxon>
        <taxon>Prevotellaceae</taxon>
        <taxon>Segatella</taxon>
    </lineage>
</organism>
<sequence>MEKNFVPLYTMKMIQKTYKFRLYPNKKQEKMLANYFGSVRFVYNHFLAKRKEQYEQTRKSSNYYEQAKELTAMKKTEAYSWLKEINSQTLQHALRHLETAYVNFFKGRARFPRFHSKKHGGSFAVPQHFKVEGNRIFIPKFKGGIRFAKSQDVLGELRNMTVSVTPGGKYYVTIMAQVVVGDLEKTNLSVGIDLGLKDFVITSDNDRYSSNKFIKKYSKKLATMQKHLSRKKKGSGSWNRLRIKVARLQEKIMSCRKDKLHKISIDLIRRYDVVCCEDLNVKGMVRNRHLAKSVSDASWSTFVTMLEYKAKWYGKTLVKIDRFYPSSKTCHYCGHVKEDLSLSDRYYTCPNCGELIDRDLNAAKNILDEGLRNISAGTVDYTDGEGVRLACKHSLMKSESHKSLACG</sequence>
<protein>
    <submittedName>
        <fullName evidence="11">Transposase</fullName>
    </submittedName>
</protein>
<keyword evidence="7" id="KW-0233">DNA recombination</keyword>
<dbReference type="AlphaFoldDB" id="A0AA91TKB1"/>
<evidence type="ECO:0000313" key="11">
    <source>
        <dbReference type="EMBL" id="OXL44283.1"/>
    </source>
</evidence>
<evidence type="ECO:0000256" key="4">
    <source>
        <dbReference type="ARBA" id="ARBA00022723"/>
    </source>
</evidence>
<comment type="caution">
    <text evidence="11">The sequence shown here is derived from an EMBL/GenBank/DDBJ whole genome shotgun (WGS) entry which is preliminary data.</text>
</comment>
<evidence type="ECO:0000256" key="6">
    <source>
        <dbReference type="ARBA" id="ARBA00023125"/>
    </source>
</evidence>
<comment type="similarity">
    <text evidence="1">In the C-terminal section; belongs to the transposase 35 family.</text>
</comment>
<dbReference type="Pfam" id="PF01385">
    <property type="entry name" value="OrfB_IS605"/>
    <property type="match status" value="1"/>
</dbReference>
<feature type="domain" description="Transposase putative helix-turn-helix" evidence="10">
    <location>
        <begin position="13"/>
        <end position="59"/>
    </location>
</feature>
<evidence type="ECO:0000256" key="5">
    <source>
        <dbReference type="ARBA" id="ARBA00022833"/>
    </source>
</evidence>
<evidence type="ECO:0000256" key="7">
    <source>
        <dbReference type="ARBA" id="ARBA00023172"/>
    </source>
</evidence>
<reference evidence="11 12" key="1">
    <citation type="submission" date="2017-07" db="EMBL/GenBank/DDBJ databases">
        <title>Draft genome sequence of Prevotella copri isolated from the gut of healthy adult Indian.</title>
        <authorList>
            <person name="Das B."/>
            <person name="Bag S."/>
            <person name="Ghosh T.S."/>
        </authorList>
    </citation>
    <scope>NUCLEOTIDE SEQUENCE [LARGE SCALE GENOMIC DNA]</scope>
    <source>
        <strain evidence="11 12">Indica</strain>
    </source>
</reference>
<dbReference type="PANTHER" id="PTHR30405:SF25">
    <property type="entry name" value="RNA-GUIDED DNA ENDONUCLEASE INSQ-RELATED"/>
    <property type="match status" value="1"/>
</dbReference>
<dbReference type="InterPro" id="IPR051399">
    <property type="entry name" value="RNA-guided_DNA_endo/Transpos"/>
</dbReference>
<keyword evidence="4" id="KW-0479">Metal-binding</keyword>
<accession>A0AA91TKB1</accession>
<evidence type="ECO:0000256" key="3">
    <source>
        <dbReference type="ARBA" id="ARBA00022578"/>
    </source>
</evidence>
<gene>
    <name evidence="11" type="ORF">CFT61_06520</name>
</gene>
<proteinExistence type="inferred from homology"/>
<dbReference type="NCBIfam" id="TIGR01766">
    <property type="entry name" value="IS200/IS605 family accessory protein TnpB-like domain"/>
    <property type="match status" value="1"/>
</dbReference>
<keyword evidence="5" id="KW-0862">Zinc</keyword>
<dbReference type="InterPro" id="IPR010095">
    <property type="entry name" value="Cas12f1-like_TNB"/>
</dbReference>
<dbReference type="Pfam" id="PF07282">
    <property type="entry name" value="Cas12f1-like_TNB"/>
    <property type="match status" value="1"/>
</dbReference>
<comment type="similarity">
    <text evidence="2">In the N-terminal section; belongs to the transposase 2 family.</text>
</comment>
<dbReference type="GO" id="GO:0006310">
    <property type="term" value="P:DNA recombination"/>
    <property type="evidence" value="ECO:0007669"/>
    <property type="project" value="UniProtKB-KW"/>
</dbReference>
<keyword evidence="3" id="KW-0815">Transposition</keyword>
<dbReference type="NCBIfam" id="NF040570">
    <property type="entry name" value="guided_TnpB"/>
    <property type="match status" value="1"/>
</dbReference>
<evidence type="ECO:0000259" key="9">
    <source>
        <dbReference type="Pfam" id="PF07282"/>
    </source>
</evidence>
<dbReference type="NCBIfam" id="NF038281">
    <property type="entry name" value="IS200_TnpB"/>
    <property type="match status" value="1"/>
</dbReference>
<evidence type="ECO:0000259" key="8">
    <source>
        <dbReference type="Pfam" id="PF01385"/>
    </source>
</evidence>
<feature type="domain" description="Probable transposase IS891/IS1136/IS1341" evidence="8">
    <location>
        <begin position="184"/>
        <end position="287"/>
    </location>
</feature>
<evidence type="ECO:0000256" key="2">
    <source>
        <dbReference type="ARBA" id="ARBA00011044"/>
    </source>
</evidence>
<dbReference type="GO" id="GO:0032196">
    <property type="term" value="P:transposition"/>
    <property type="evidence" value="ECO:0007669"/>
    <property type="project" value="UniProtKB-KW"/>
</dbReference>
<feature type="domain" description="Cas12f1-like TNB" evidence="9">
    <location>
        <begin position="299"/>
        <end position="366"/>
    </location>
</feature>
<dbReference type="Proteomes" id="UP000215155">
    <property type="component" value="Unassembled WGS sequence"/>
</dbReference>
<keyword evidence="6" id="KW-0238">DNA-binding</keyword>
<dbReference type="InterPro" id="IPR053522">
    <property type="entry name" value="RNA-guided_endonuclease_TnpB"/>
</dbReference>
<dbReference type="GO" id="GO:0003677">
    <property type="term" value="F:DNA binding"/>
    <property type="evidence" value="ECO:0007669"/>
    <property type="project" value="UniProtKB-KW"/>
</dbReference>
<dbReference type="InterPro" id="IPR001959">
    <property type="entry name" value="Transposase"/>
</dbReference>
<dbReference type="Pfam" id="PF12323">
    <property type="entry name" value="HTH_OrfB_IS605"/>
    <property type="match status" value="1"/>
</dbReference>
<dbReference type="GO" id="GO:0046872">
    <property type="term" value="F:metal ion binding"/>
    <property type="evidence" value="ECO:0007669"/>
    <property type="project" value="UniProtKB-KW"/>
</dbReference>
<dbReference type="PANTHER" id="PTHR30405">
    <property type="entry name" value="TRANSPOSASE"/>
    <property type="match status" value="1"/>
</dbReference>
<name>A0AA91TKB1_9BACT</name>